<gene>
    <name evidence="1" type="ORF">GETHLI_29970</name>
</gene>
<dbReference type="EMBL" id="BSDE01000006">
    <property type="protein sequence ID" value="GLH74495.1"/>
    <property type="molecule type" value="Genomic_DNA"/>
</dbReference>
<keyword evidence="2" id="KW-1185">Reference proteome</keyword>
<protein>
    <recommendedName>
        <fullName evidence="3">Nucleotide-binding protein</fullName>
    </recommendedName>
</protein>
<name>A0ABQ5QJZ0_9BACT</name>
<dbReference type="RefSeq" id="WP_285576849.1">
    <property type="nucleotide sequence ID" value="NZ_BSDE01000006.1"/>
</dbReference>
<evidence type="ECO:0000313" key="2">
    <source>
        <dbReference type="Proteomes" id="UP001165069"/>
    </source>
</evidence>
<accession>A0ABQ5QJZ0</accession>
<evidence type="ECO:0000313" key="1">
    <source>
        <dbReference type="EMBL" id="GLH74495.1"/>
    </source>
</evidence>
<proteinExistence type="predicted"/>
<reference evidence="1 2" key="1">
    <citation type="journal article" date="2023" name="Antonie Van Leeuwenhoek">
        <title>Mesoterricola silvestris gen. nov., sp. nov., Mesoterricola sediminis sp. nov., Geothrix oryzae sp. nov., Geothrix edaphica sp. nov., Geothrix rubra sp. nov., and Geothrix limicola sp. nov., six novel members of Acidobacteriota isolated from soils.</title>
        <authorList>
            <person name="Itoh H."/>
            <person name="Sugisawa Y."/>
            <person name="Mise K."/>
            <person name="Xu Z."/>
            <person name="Kuniyasu M."/>
            <person name="Ushijima N."/>
            <person name="Kawano K."/>
            <person name="Kobayashi E."/>
            <person name="Shiratori Y."/>
            <person name="Masuda Y."/>
            <person name="Senoo K."/>
        </authorList>
    </citation>
    <scope>NUCLEOTIDE SEQUENCE [LARGE SCALE GENOMIC DNA]</scope>
    <source>
        <strain evidence="1 2">Red804</strain>
    </source>
</reference>
<dbReference type="Proteomes" id="UP001165069">
    <property type="component" value="Unassembled WGS sequence"/>
</dbReference>
<dbReference type="PROSITE" id="PS51257">
    <property type="entry name" value="PROKAR_LIPOPROTEIN"/>
    <property type="match status" value="1"/>
</dbReference>
<organism evidence="1 2">
    <name type="scientific">Geothrix limicola</name>
    <dbReference type="NCBI Taxonomy" id="2927978"/>
    <lineage>
        <taxon>Bacteria</taxon>
        <taxon>Pseudomonadati</taxon>
        <taxon>Acidobacteriota</taxon>
        <taxon>Holophagae</taxon>
        <taxon>Holophagales</taxon>
        <taxon>Holophagaceae</taxon>
        <taxon>Geothrix</taxon>
    </lineage>
</organism>
<sequence>MRGALPLSLLLAAALGCQSKKSEAVVAAPTTGALPTAPAAAAGQGLSGKVLERIEASPYCYLRIQTVRGEVWAAVPEAKVEKGTEVTIANPMLMRDFESKTLNRTFAEVYFGTLAPAGGAMPAPGAAPQMAMPAPGAAPAGTPASAPVEVGKIDKAAGADGKTVAEVWAQKAGLKEKTVSIRGKVVKYNPGVMGKNWMHLQDGSGDAAKGTHDITVTSQDTVTKGDVVTVKGVLRLDKDFGAGYTYAAIVEEAKVQKK</sequence>
<comment type="caution">
    <text evidence="1">The sequence shown here is derived from an EMBL/GenBank/DDBJ whole genome shotgun (WGS) entry which is preliminary data.</text>
</comment>
<evidence type="ECO:0008006" key="3">
    <source>
        <dbReference type="Google" id="ProtNLM"/>
    </source>
</evidence>